<name>A0A418XIL2_9PSED</name>
<dbReference type="EMBL" id="QYUR01000002">
    <property type="protein sequence ID" value="RJG12281.1"/>
    <property type="molecule type" value="Genomic_DNA"/>
</dbReference>
<dbReference type="AlphaFoldDB" id="A0A418XIL2"/>
<evidence type="ECO:0000259" key="2">
    <source>
        <dbReference type="Pfam" id="PF13590"/>
    </source>
</evidence>
<protein>
    <submittedName>
        <fullName evidence="3">DUF4136 domain-containing protein</fullName>
    </submittedName>
</protein>
<evidence type="ECO:0000313" key="4">
    <source>
        <dbReference type="Proteomes" id="UP000284021"/>
    </source>
</evidence>
<accession>A0A418XIL2</accession>
<feature type="domain" description="DUF4136" evidence="2">
    <location>
        <begin position="33"/>
        <end position="166"/>
    </location>
</feature>
<dbReference type="InterPro" id="IPR025411">
    <property type="entry name" value="DUF4136"/>
</dbReference>
<sequence length="169" mass="18728">MRVFAVLLLCLALATCASHIPQIRVVQAAAPALASLHSFQLLPPEQALSSDLPLREHYAQLESLLHQGLAERGYHESQQPELRVYYWLALRDTPLEFRVDASPPNPLGAYQAIHRLHDETGTLRVRLTDLNDQILWEGLASTGLSPAWDSAEQLQSAVVALLQQIPAAR</sequence>
<dbReference type="OrthoDB" id="6881807at2"/>
<feature type="signal peptide" evidence="1">
    <location>
        <begin position="1"/>
        <end position="19"/>
    </location>
</feature>
<dbReference type="Pfam" id="PF13590">
    <property type="entry name" value="DUF4136"/>
    <property type="match status" value="1"/>
</dbReference>
<proteinExistence type="predicted"/>
<keyword evidence="4" id="KW-1185">Reference proteome</keyword>
<organism evidence="3 4">
    <name type="scientific">Pseudomonas cavernicola</name>
    <dbReference type="NCBI Taxonomy" id="2320866"/>
    <lineage>
        <taxon>Bacteria</taxon>
        <taxon>Pseudomonadati</taxon>
        <taxon>Pseudomonadota</taxon>
        <taxon>Gammaproteobacteria</taxon>
        <taxon>Pseudomonadales</taxon>
        <taxon>Pseudomonadaceae</taxon>
        <taxon>Pseudomonas</taxon>
    </lineage>
</organism>
<gene>
    <name evidence="3" type="ORF">D3879_02975</name>
</gene>
<evidence type="ECO:0000313" key="3">
    <source>
        <dbReference type="EMBL" id="RJG12281.1"/>
    </source>
</evidence>
<feature type="chain" id="PRO_5019371148" evidence="1">
    <location>
        <begin position="20"/>
        <end position="169"/>
    </location>
</feature>
<keyword evidence="1" id="KW-0732">Signal</keyword>
<comment type="caution">
    <text evidence="3">The sequence shown here is derived from an EMBL/GenBank/DDBJ whole genome shotgun (WGS) entry which is preliminary data.</text>
</comment>
<dbReference type="Proteomes" id="UP000284021">
    <property type="component" value="Unassembled WGS sequence"/>
</dbReference>
<dbReference type="RefSeq" id="WP_119952610.1">
    <property type="nucleotide sequence ID" value="NZ_QYUR01000002.1"/>
</dbReference>
<evidence type="ECO:0000256" key="1">
    <source>
        <dbReference type="SAM" id="SignalP"/>
    </source>
</evidence>
<reference evidence="3 4" key="1">
    <citation type="submission" date="2018-09" db="EMBL/GenBank/DDBJ databases">
        <authorList>
            <person name="Zhu H."/>
        </authorList>
    </citation>
    <scope>NUCLEOTIDE SEQUENCE [LARGE SCALE GENOMIC DNA]</scope>
    <source>
        <strain evidence="3 4">K1S02-6</strain>
    </source>
</reference>